<accession>A0A6A6HA93</accession>
<evidence type="ECO:0000313" key="2">
    <source>
        <dbReference type="Proteomes" id="UP000800092"/>
    </source>
</evidence>
<name>A0A6A6HA93_VIRVR</name>
<keyword evidence="2" id="KW-1185">Reference proteome</keyword>
<reference evidence="1" key="1">
    <citation type="journal article" date="2020" name="Stud. Mycol.">
        <title>101 Dothideomycetes genomes: a test case for predicting lifestyles and emergence of pathogens.</title>
        <authorList>
            <person name="Haridas S."/>
            <person name="Albert R."/>
            <person name="Binder M."/>
            <person name="Bloem J."/>
            <person name="Labutti K."/>
            <person name="Salamov A."/>
            <person name="Andreopoulos B."/>
            <person name="Baker S."/>
            <person name="Barry K."/>
            <person name="Bills G."/>
            <person name="Bluhm B."/>
            <person name="Cannon C."/>
            <person name="Castanera R."/>
            <person name="Culley D."/>
            <person name="Daum C."/>
            <person name="Ezra D."/>
            <person name="Gonzalez J."/>
            <person name="Henrissat B."/>
            <person name="Kuo A."/>
            <person name="Liang C."/>
            <person name="Lipzen A."/>
            <person name="Lutzoni F."/>
            <person name="Magnuson J."/>
            <person name="Mondo S."/>
            <person name="Nolan M."/>
            <person name="Ohm R."/>
            <person name="Pangilinan J."/>
            <person name="Park H.-J."/>
            <person name="Ramirez L."/>
            <person name="Alfaro M."/>
            <person name="Sun H."/>
            <person name="Tritt A."/>
            <person name="Yoshinaga Y."/>
            <person name="Zwiers L.-H."/>
            <person name="Turgeon B."/>
            <person name="Goodwin S."/>
            <person name="Spatafora J."/>
            <person name="Crous P."/>
            <person name="Grigoriev I."/>
        </authorList>
    </citation>
    <scope>NUCLEOTIDE SEQUENCE</scope>
    <source>
        <strain evidence="1">Tuck. ex Michener</strain>
    </source>
</reference>
<dbReference type="EMBL" id="ML991795">
    <property type="protein sequence ID" value="KAF2234927.1"/>
    <property type="molecule type" value="Genomic_DNA"/>
</dbReference>
<gene>
    <name evidence="1" type="ORF">EV356DRAFT_514815</name>
</gene>
<dbReference type="AlphaFoldDB" id="A0A6A6HA93"/>
<protein>
    <submittedName>
        <fullName evidence="1">Uncharacterized protein</fullName>
    </submittedName>
</protein>
<organism evidence="1 2">
    <name type="scientific">Viridothelium virens</name>
    <name type="common">Speckled blister lichen</name>
    <name type="synonym">Trypethelium virens</name>
    <dbReference type="NCBI Taxonomy" id="1048519"/>
    <lineage>
        <taxon>Eukaryota</taxon>
        <taxon>Fungi</taxon>
        <taxon>Dikarya</taxon>
        <taxon>Ascomycota</taxon>
        <taxon>Pezizomycotina</taxon>
        <taxon>Dothideomycetes</taxon>
        <taxon>Dothideomycetes incertae sedis</taxon>
        <taxon>Trypetheliales</taxon>
        <taxon>Trypetheliaceae</taxon>
        <taxon>Viridothelium</taxon>
    </lineage>
</organism>
<dbReference type="Proteomes" id="UP000800092">
    <property type="component" value="Unassembled WGS sequence"/>
</dbReference>
<sequence>MTRQWARVKSAFTEVKTSKMIEDVQRARTTLLDARMMQLHADTSKNFRQQAGLSNLALSRLENLSTGVKSVSISTSQHTLLADETRQAATKTSNTVERQLLPVIHSMQRQLQDSEARIATVSEDIQHLRAGQETNSAILSSTFNVTRANIDQMESAMGTLPQLLIDMKGVKSSVHKVLQHQRTSETLVDAAFEKAVSIAVTNALSQPALDSPMDRGLSTSRVEPGHNGVRKKLLYSYSKAYWFGYLSAMSTRTATGTDDHGNLSFTISTDVIFTPARWVSRWIARLELLKCLFSTRLNTWVIRTSKVLKDEDTSLLAKLLLHGTSEQFQSVVRKRDIRPNDLILSNDDGISLLQVCVDWLSIVGLDSDEFIDDKASEFVHEQFSPFGSLEGAKYAIKRDIIPHRAEVVKRIGETCLWLLDYDTCGAISCL</sequence>
<evidence type="ECO:0000313" key="1">
    <source>
        <dbReference type="EMBL" id="KAF2234927.1"/>
    </source>
</evidence>
<proteinExistence type="predicted"/>